<gene>
    <name evidence="1" type="ORF">D3791_03330</name>
</gene>
<protein>
    <submittedName>
        <fullName evidence="1">Uncharacterized protein</fullName>
    </submittedName>
</protein>
<dbReference type="Proteomes" id="UP000502331">
    <property type="component" value="Chromosome"/>
</dbReference>
<dbReference type="AlphaFoldDB" id="A0A6H0SGG8"/>
<proteinExistence type="predicted"/>
<accession>A0A6H0SGG8</accession>
<reference evidence="1 2" key="1">
    <citation type="submission" date="2018-09" db="EMBL/GenBank/DDBJ databases">
        <title>Glutamicibacter mishrai S5-52T (LMG 29155T = KCTC 39846T).</title>
        <authorList>
            <person name="Das S.K."/>
        </authorList>
    </citation>
    <scope>NUCLEOTIDE SEQUENCE [LARGE SCALE GENOMIC DNA]</scope>
    <source>
        <strain evidence="1 2">S5-52</strain>
    </source>
</reference>
<dbReference type="EMBL" id="CP032549">
    <property type="protein sequence ID" value="QIV86236.1"/>
    <property type="molecule type" value="Genomic_DNA"/>
</dbReference>
<evidence type="ECO:0000313" key="1">
    <source>
        <dbReference type="EMBL" id="QIV86236.1"/>
    </source>
</evidence>
<sequence>MNDGYIPSIIQAFMMVGKIADFRRSISDQPVAENGDKRSIGQVHWIYLAALLSGTTSHGN</sequence>
<dbReference type="RefSeq" id="WP_172511284.1">
    <property type="nucleotide sequence ID" value="NZ_CP032549.1"/>
</dbReference>
<name>A0A6H0SGG8_9MICC</name>
<keyword evidence="2" id="KW-1185">Reference proteome</keyword>
<evidence type="ECO:0000313" key="2">
    <source>
        <dbReference type="Proteomes" id="UP000502331"/>
    </source>
</evidence>
<organism evidence="1 2">
    <name type="scientific">Glutamicibacter mishrai</name>
    <dbReference type="NCBI Taxonomy" id="1775880"/>
    <lineage>
        <taxon>Bacteria</taxon>
        <taxon>Bacillati</taxon>
        <taxon>Actinomycetota</taxon>
        <taxon>Actinomycetes</taxon>
        <taxon>Micrococcales</taxon>
        <taxon>Micrococcaceae</taxon>
        <taxon>Glutamicibacter</taxon>
    </lineage>
</organism>